<protein>
    <submittedName>
        <fullName evidence="1">Uncharacterized protein</fullName>
    </submittedName>
</protein>
<name>A0AAD7IU72_9AGAR</name>
<dbReference type="AlphaFoldDB" id="A0AAD7IU72"/>
<organism evidence="1 2">
    <name type="scientific">Mycena metata</name>
    <dbReference type="NCBI Taxonomy" id="1033252"/>
    <lineage>
        <taxon>Eukaryota</taxon>
        <taxon>Fungi</taxon>
        <taxon>Dikarya</taxon>
        <taxon>Basidiomycota</taxon>
        <taxon>Agaricomycotina</taxon>
        <taxon>Agaricomycetes</taxon>
        <taxon>Agaricomycetidae</taxon>
        <taxon>Agaricales</taxon>
        <taxon>Marasmiineae</taxon>
        <taxon>Mycenaceae</taxon>
        <taxon>Mycena</taxon>
    </lineage>
</organism>
<dbReference type="Proteomes" id="UP001215598">
    <property type="component" value="Unassembled WGS sequence"/>
</dbReference>
<dbReference type="EMBL" id="JARKIB010000070">
    <property type="protein sequence ID" value="KAJ7749185.1"/>
    <property type="molecule type" value="Genomic_DNA"/>
</dbReference>
<proteinExistence type="predicted"/>
<gene>
    <name evidence="1" type="ORF">B0H16DRAFT_1551906</name>
</gene>
<evidence type="ECO:0000313" key="1">
    <source>
        <dbReference type="EMBL" id="KAJ7749185.1"/>
    </source>
</evidence>
<keyword evidence="2" id="KW-1185">Reference proteome</keyword>
<reference evidence="1" key="1">
    <citation type="submission" date="2023-03" db="EMBL/GenBank/DDBJ databases">
        <title>Massive genome expansion in bonnet fungi (Mycena s.s.) driven by repeated elements and novel gene families across ecological guilds.</title>
        <authorList>
            <consortium name="Lawrence Berkeley National Laboratory"/>
            <person name="Harder C.B."/>
            <person name="Miyauchi S."/>
            <person name="Viragh M."/>
            <person name="Kuo A."/>
            <person name="Thoen E."/>
            <person name="Andreopoulos B."/>
            <person name="Lu D."/>
            <person name="Skrede I."/>
            <person name="Drula E."/>
            <person name="Henrissat B."/>
            <person name="Morin E."/>
            <person name="Kohler A."/>
            <person name="Barry K."/>
            <person name="LaButti K."/>
            <person name="Morin E."/>
            <person name="Salamov A."/>
            <person name="Lipzen A."/>
            <person name="Mereny Z."/>
            <person name="Hegedus B."/>
            <person name="Baldrian P."/>
            <person name="Stursova M."/>
            <person name="Weitz H."/>
            <person name="Taylor A."/>
            <person name="Grigoriev I.V."/>
            <person name="Nagy L.G."/>
            <person name="Martin F."/>
            <person name="Kauserud H."/>
        </authorList>
    </citation>
    <scope>NUCLEOTIDE SEQUENCE</scope>
    <source>
        <strain evidence="1">CBHHK182m</strain>
    </source>
</reference>
<evidence type="ECO:0000313" key="2">
    <source>
        <dbReference type="Proteomes" id="UP001215598"/>
    </source>
</evidence>
<comment type="caution">
    <text evidence="1">The sequence shown here is derived from an EMBL/GenBank/DDBJ whole genome shotgun (WGS) entry which is preliminary data.</text>
</comment>
<sequence>MESSPSDPTLLSGDKQLLVKRGTGCEIWDIAQGRRIWAHAGVIREHIAVQPVEDGRQLLLVTCTGEPLSYLFANLNDPAQIDCKNVLRFLFVDLTTDTETLFMSVRLPPSFAQVCEPVIAGDFWAATVHRIDRGGNWDTVVLIVNYKEQRFILLNCNLVHKNILDGHLLALTVTKTALKSEVILFSASSFKEAHWQPFTSEALTAAAPVRIEPLVLQRAEYPFLLASTPFVSVHSCILRSGSYMVSTHAASPGSRDRNDPRRPSFHRYRLTLPTSGSAPPNWEWIFSAGTLADVSIDSFTYAGYGLSFAWGRRLLEPRVVLQFRPATATNVDGQRALPLAPNAPGRVSLSPDSGALTVCSAHGVDVYYYE</sequence>
<accession>A0AAD7IU72</accession>